<evidence type="ECO:0000313" key="2">
    <source>
        <dbReference type="EMBL" id="SCV69745.1"/>
    </source>
</evidence>
<organism evidence="2 3">
    <name type="scientific">Microbotryum intermedium</name>
    <dbReference type="NCBI Taxonomy" id="269621"/>
    <lineage>
        <taxon>Eukaryota</taxon>
        <taxon>Fungi</taxon>
        <taxon>Dikarya</taxon>
        <taxon>Basidiomycota</taxon>
        <taxon>Pucciniomycotina</taxon>
        <taxon>Microbotryomycetes</taxon>
        <taxon>Microbotryales</taxon>
        <taxon>Microbotryaceae</taxon>
        <taxon>Microbotryum</taxon>
    </lineage>
</organism>
<evidence type="ECO:0000256" key="1">
    <source>
        <dbReference type="SAM" id="MobiDB-lite"/>
    </source>
</evidence>
<feature type="region of interest" description="Disordered" evidence="1">
    <location>
        <begin position="1"/>
        <end position="123"/>
    </location>
</feature>
<dbReference type="InterPro" id="IPR013933">
    <property type="entry name" value="CRC_Rsc7/Swp82"/>
</dbReference>
<dbReference type="Pfam" id="PF08624">
    <property type="entry name" value="CRC_subunit"/>
    <property type="match status" value="1"/>
</dbReference>
<evidence type="ECO:0000313" key="3">
    <source>
        <dbReference type="Proteomes" id="UP000198372"/>
    </source>
</evidence>
<proteinExistence type="predicted"/>
<feature type="compositionally biased region" description="Acidic residues" evidence="1">
    <location>
        <begin position="67"/>
        <end position="104"/>
    </location>
</feature>
<accession>A0A238F967</accession>
<dbReference type="OrthoDB" id="5598844at2759"/>
<feature type="compositionally biased region" description="Low complexity" evidence="1">
    <location>
        <begin position="298"/>
        <end position="321"/>
    </location>
</feature>
<feature type="compositionally biased region" description="Acidic residues" evidence="1">
    <location>
        <begin position="1"/>
        <end position="13"/>
    </location>
</feature>
<dbReference type="AlphaFoldDB" id="A0A238F967"/>
<sequence>MPAVYDSEDEDETYGGSYTPRGTSTREHASRSTRQRSTSTFNPDQRRSLRVTTGGTTTTNSATPMASDDDDDGEDDQDDDDEDDDDDDQDDDDDEPAEINDSDLDPINSGQATPALSDNVRRSKAINFHKRKELETKNIKGKIYTISNDELMLDDDPRGDAKVDALGNLLGGRQYKTKAFTSSMRPNPKKLYMLSIDTARAAGFRDSLYFFRRHPTVHKITIGQAEKDKLIAEGKLSVSMKSRIVTMVTARNVFKVLGAEFIKNGKYVFDDYYEDKALAEGHQPGEQASNDPPEPTEAETAAANASASAAATATTATSTSTKRSAPRDEYISITGGGMMFGGIGLQPFAKTWDPTAKKARPPAHLNVEIWMLEYAKAVRRQDVELSNIRRANVGQVHLNPSGLIGDREEDAWIEVEEDVPSDEETVEERMQGGPKRRRRVRVYNPLRGIYEPETNIPHVWKQTQATRSQTMVVDEVPHLWESEGERQDSKRRRIESEAAKLGIATIETVVEEEGTLGRIGEDLPPGMWVFRNTELANGEDGVTK</sequence>
<protein>
    <submittedName>
        <fullName evidence="2">BQ2448_1139 protein</fullName>
    </submittedName>
</protein>
<reference evidence="3" key="1">
    <citation type="submission" date="2016-09" db="EMBL/GenBank/DDBJ databases">
        <authorList>
            <person name="Jeantristanb JTB J.-T."/>
            <person name="Ricardo R."/>
        </authorList>
    </citation>
    <scope>NUCLEOTIDE SEQUENCE [LARGE SCALE GENOMIC DNA]</scope>
</reference>
<dbReference type="Proteomes" id="UP000198372">
    <property type="component" value="Unassembled WGS sequence"/>
</dbReference>
<gene>
    <name evidence="2" type="ORF">BQ2448_1139</name>
</gene>
<keyword evidence="3" id="KW-1185">Reference proteome</keyword>
<dbReference type="STRING" id="269621.A0A238F967"/>
<name>A0A238F967_9BASI</name>
<feature type="region of interest" description="Disordered" evidence="1">
    <location>
        <begin position="282"/>
        <end position="327"/>
    </location>
</feature>
<dbReference type="EMBL" id="FMSP01000005">
    <property type="protein sequence ID" value="SCV69745.1"/>
    <property type="molecule type" value="Genomic_DNA"/>
</dbReference>